<evidence type="ECO:0000259" key="7">
    <source>
        <dbReference type="Pfam" id="PF17753"/>
    </source>
</evidence>
<dbReference type="PATRIC" id="fig|1028800.3.peg.3996"/>
<feature type="region of interest" description="Disordered" evidence="6">
    <location>
        <begin position="191"/>
        <end position="210"/>
    </location>
</feature>
<dbReference type="GO" id="GO:0006516">
    <property type="term" value="P:glycoprotein catabolic process"/>
    <property type="evidence" value="ECO:0007669"/>
    <property type="project" value="TreeGrafter"/>
</dbReference>
<gene>
    <name evidence="9" type="ORF">RG540_CH39370</name>
</gene>
<proteinExistence type="predicted"/>
<dbReference type="SUPFAM" id="SSF49785">
    <property type="entry name" value="Galactose-binding domain-like"/>
    <property type="match status" value="1"/>
</dbReference>
<keyword evidence="5" id="KW-0326">Glycosidase</keyword>
<dbReference type="Gene3D" id="2.60.120.260">
    <property type="entry name" value="Galactose-binding domain-like"/>
    <property type="match status" value="1"/>
</dbReference>
<dbReference type="SUPFAM" id="SSF49303">
    <property type="entry name" value="beta-Galactosidase/glucuronidase domain"/>
    <property type="match status" value="2"/>
</dbReference>
<accession>A0A068SUV3</accession>
<protein>
    <recommendedName>
        <fullName evidence="2">beta-mannosidase</fullName>
        <ecNumber evidence="2">3.2.1.25</ecNumber>
    </recommendedName>
</protein>
<dbReference type="Proteomes" id="UP000028181">
    <property type="component" value="Chromosome I"/>
</dbReference>
<dbReference type="InterPro" id="IPR054593">
    <property type="entry name" value="Beta-mannosidase-like_N2"/>
</dbReference>
<dbReference type="Pfam" id="PF17753">
    <property type="entry name" value="Ig_mannosidase"/>
    <property type="match status" value="1"/>
</dbReference>
<dbReference type="InterPro" id="IPR008979">
    <property type="entry name" value="Galactose-bd-like_sf"/>
</dbReference>
<keyword evidence="3 9" id="KW-0378">Hydrolase</keyword>
<evidence type="ECO:0000256" key="1">
    <source>
        <dbReference type="ARBA" id="ARBA00000829"/>
    </source>
</evidence>
<feature type="domain" description="Beta-mannosidase-like galactose-binding" evidence="8">
    <location>
        <begin position="39"/>
        <end position="183"/>
    </location>
</feature>
<dbReference type="AlphaFoldDB" id="A0A068SUV3"/>
<name>A0A068SUV3_NEOGA</name>
<keyword evidence="10" id="KW-1185">Reference proteome</keyword>
<evidence type="ECO:0000313" key="9">
    <source>
        <dbReference type="EMBL" id="CDN50087.1"/>
    </source>
</evidence>
<dbReference type="InterPro" id="IPR017853">
    <property type="entry name" value="GH"/>
</dbReference>
<evidence type="ECO:0000256" key="2">
    <source>
        <dbReference type="ARBA" id="ARBA00012754"/>
    </source>
</evidence>
<dbReference type="Gene3D" id="3.20.20.80">
    <property type="entry name" value="Glycosidases"/>
    <property type="match status" value="1"/>
</dbReference>
<dbReference type="GO" id="GO:0004567">
    <property type="term" value="F:beta-mannosidase activity"/>
    <property type="evidence" value="ECO:0007669"/>
    <property type="project" value="UniProtKB-EC"/>
</dbReference>
<dbReference type="eggNOG" id="COG3250">
    <property type="taxonomic scope" value="Bacteria"/>
</dbReference>
<evidence type="ECO:0000256" key="6">
    <source>
        <dbReference type="SAM" id="MobiDB-lite"/>
    </source>
</evidence>
<dbReference type="InterPro" id="IPR036156">
    <property type="entry name" value="Beta-gal/glucu_dom_sf"/>
</dbReference>
<feature type="domain" description="Beta-mannosidase Ig-fold" evidence="7">
    <location>
        <begin position="748"/>
        <end position="807"/>
    </location>
</feature>
<dbReference type="InterPro" id="IPR013783">
    <property type="entry name" value="Ig-like_fold"/>
</dbReference>
<dbReference type="SUPFAM" id="SSF51445">
    <property type="entry name" value="(Trans)glycosidases"/>
    <property type="match status" value="1"/>
</dbReference>
<dbReference type="RefSeq" id="WP_080724986.1">
    <property type="nucleotide sequence ID" value="NZ_HG938353.1"/>
</dbReference>
<dbReference type="OrthoDB" id="9758603at2"/>
<dbReference type="InterPro" id="IPR050887">
    <property type="entry name" value="Beta-mannosidase_GH2"/>
</dbReference>
<evidence type="ECO:0000256" key="4">
    <source>
        <dbReference type="ARBA" id="ARBA00023180"/>
    </source>
</evidence>
<dbReference type="Gene3D" id="2.60.40.10">
    <property type="entry name" value="Immunoglobulins"/>
    <property type="match status" value="1"/>
</dbReference>
<evidence type="ECO:0000313" key="10">
    <source>
        <dbReference type="Proteomes" id="UP000028181"/>
    </source>
</evidence>
<comment type="catalytic activity">
    <reaction evidence="1">
        <text>Hydrolysis of terminal, non-reducing beta-D-mannose residues in beta-D-mannosides.</text>
        <dbReference type="EC" id="3.2.1.25"/>
    </reaction>
</comment>
<sequence>MSLLIPIGSKTSLLAEGWSLTLTEPGAYTLSADLPSDLEYLPAMVPGTVAAALEAAGRFDRNNPEPLIDRDAWYRRSLAGETPGPAILRFAGLATVAEVYLDETLILSSASMFESHDVAVELTGTETLSICFRALRPHLGRTGPRARWRPRLMNQQGLRLIRTTALGFMPGWSPEIHAVGPWRPVSVTRANDSRLASPPSSGPTGHLLPAGEKREFAVSATLDGSGTGILNVGFAFDGPPRDFRLVCNGTEARFTNDGGRYSAELCLPEIKPWWPHTHGEPALHDVTLKVEDKEFPIVRTGFRSLTVDRGTDGDDFAVVVNGQKIFCRGAVWTSADIAKLPGDRASYESWLRLAKEAGMNMIRIPGIATYESPEFFTLCDELGLLVWQDLMFANFDYPAGDPDFMIHVKTEVEQFLTATQASPSLAVLCGGSEIYQQGAMLGLPERIWKGPLCEEILGTLAAKCRPDLPYVANSPSGGALPFYPNAGVAHYYGVGAYKRPIDDARRANVRFAAECLAFSNLSASETLAGGKAGIPRDIGADWDFEDVRDHYLGTLYGVDPLALRAQQPERYLALSRAVTGEVMEAAFAEWRRPGSTCNGALAFTFQDVMPGPGWGVVGVDGRPKPAWFALKRAFRPIQVVFADEGTNGLDIHLINETPTDLPVVLEIACLRDGRMPVVSGRRDLTLKAGSSESVASTDLFGAFFDANYAYRFGPPSHNVTVARIRHEETGEILSEAFHFPLGRANAFHDAEITASVTGDEGEFWLEISTDVFAQTVSIECDNYRAADNGFHLAPGAIRRIGLAALSKTTERPAGMIRSLGGDRSVHF</sequence>
<dbReference type="EC" id="3.2.1.25" evidence="2"/>
<evidence type="ECO:0000256" key="5">
    <source>
        <dbReference type="ARBA" id="ARBA00023295"/>
    </source>
</evidence>
<dbReference type="KEGG" id="ngg:RG540_CH39370"/>
<dbReference type="PANTHER" id="PTHR43730:SF1">
    <property type="entry name" value="BETA-MANNOSIDASE"/>
    <property type="match status" value="1"/>
</dbReference>
<dbReference type="InterPro" id="IPR041625">
    <property type="entry name" value="Beta-mannosidase_Ig"/>
</dbReference>
<dbReference type="GeneID" id="24255661"/>
<evidence type="ECO:0000256" key="3">
    <source>
        <dbReference type="ARBA" id="ARBA00022801"/>
    </source>
</evidence>
<dbReference type="PANTHER" id="PTHR43730">
    <property type="entry name" value="BETA-MANNOSIDASE"/>
    <property type="match status" value="1"/>
</dbReference>
<dbReference type="HOGENOM" id="CLU_017383_0_0_5"/>
<organism evidence="9 10">
    <name type="scientific">Neorhizobium galegae bv. orientalis str. HAMBI 540</name>
    <dbReference type="NCBI Taxonomy" id="1028800"/>
    <lineage>
        <taxon>Bacteria</taxon>
        <taxon>Pseudomonadati</taxon>
        <taxon>Pseudomonadota</taxon>
        <taxon>Alphaproteobacteria</taxon>
        <taxon>Hyphomicrobiales</taxon>
        <taxon>Rhizobiaceae</taxon>
        <taxon>Rhizobium/Agrobacterium group</taxon>
        <taxon>Neorhizobium</taxon>
    </lineage>
</organism>
<evidence type="ECO:0000259" key="8">
    <source>
        <dbReference type="Pfam" id="PF22666"/>
    </source>
</evidence>
<dbReference type="EMBL" id="HG938353">
    <property type="protein sequence ID" value="CDN50087.1"/>
    <property type="molecule type" value="Genomic_DNA"/>
</dbReference>
<dbReference type="Pfam" id="PF22666">
    <property type="entry name" value="Glyco_hydro_2_N2"/>
    <property type="match status" value="1"/>
</dbReference>
<keyword evidence="4" id="KW-0325">Glycoprotein</keyword>
<reference evidence="10" key="1">
    <citation type="journal article" date="2014" name="BMC Genomics">
        <title>Genome sequencing of two Neorhizobium galegae strains reveals a noeT gene responsible for the unusual acetylation of the nodulation factors.</title>
        <authorList>
            <person name="Osterman J."/>
            <person name="Marsh J."/>
            <person name="Laine P.K."/>
            <person name="Zeng Z."/>
            <person name="Alatalo E."/>
            <person name="Sullivan J.T."/>
            <person name="Young J.P."/>
            <person name="Thomas-Oates J."/>
            <person name="Paulin L."/>
            <person name="Lindstrom K."/>
        </authorList>
    </citation>
    <scope>NUCLEOTIDE SEQUENCE [LARGE SCALE GENOMIC DNA]</scope>
    <source>
        <strain evidence="10">HAMBI 540</strain>
    </source>
</reference>